<dbReference type="Pfam" id="PF00149">
    <property type="entry name" value="Metallophos"/>
    <property type="match status" value="1"/>
</dbReference>
<dbReference type="STRING" id="1416801.SAMN05192553_101328"/>
<dbReference type="PANTHER" id="PTHR43143:SF1">
    <property type="entry name" value="SERINE_THREONINE-PROTEIN PHOSPHATASE CPPED1"/>
    <property type="match status" value="1"/>
</dbReference>
<feature type="domain" description="PA14" evidence="2">
    <location>
        <begin position="488"/>
        <end position="631"/>
    </location>
</feature>
<accession>A0A1H6TVI4</accession>
<dbReference type="GO" id="GO:0016787">
    <property type="term" value="F:hydrolase activity"/>
    <property type="evidence" value="ECO:0007669"/>
    <property type="project" value="InterPro"/>
</dbReference>
<dbReference type="SMART" id="SM00758">
    <property type="entry name" value="PA14"/>
    <property type="match status" value="1"/>
</dbReference>
<dbReference type="AlphaFoldDB" id="A0A1H6TVI4"/>
<keyword evidence="1" id="KW-0732">Signal</keyword>
<proteinExistence type="predicted"/>
<dbReference type="Gene3D" id="3.60.21.10">
    <property type="match status" value="1"/>
</dbReference>
<organism evidence="3 4">
    <name type="scientific">Cyclobacterium xiamenense</name>
    <dbReference type="NCBI Taxonomy" id="1297121"/>
    <lineage>
        <taxon>Bacteria</taxon>
        <taxon>Pseudomonadati</taxon>
        <taxon>Bacteroidota</taxon>
        <taxon>Cytophagia</taxon>
        <taxon>Cytophagales</taxon>
        <taxon>Cyclobacteriaceae</taxon>
        <taxon>Cyclobacterium</taxon>
    </lineage>
</organism>
<gene>
    <name evidence="3" type="ORF">SAMN05192553_101328</name>
</gene>
<sequence length="634" mass="72664">MQKYFNSICFLMWSLSVLAQAPEHFQSNLPTEKKPWTNLQFLDNPDHFQFAIIGDRTGGHRPGVFAKAVEKLNILQPEFVMSVGDLIEGDSQTWEGLETEWSEFDSILSPLKMPFFHLPGNHDTGTSPTKRRFWEDKFGIRYYYFIYKDVLFLALESNEGQGERIEDEQLAYVKKVLEDHEDVRWTLLFMHHPLWDYSHNTNFEQVETMLANRKYTVIAGHQHTYRYFSRKDRNYYILATTGGGSSLRGPSYGQFDHITWVTVTENGPILANLMLDGILPHDITNTELVALSQNLVKSTSFEGVLLTPSADIFEGGILQVTVQNDAEHPLHLTGRFFHHHYVLASEGKVKLTVPPRKRSHFMVDLRVIEPFPISYQMAIDFDWSISYHLPEHPDLSLQGVLTVPLEASTVDIIPTRKAQFLSSTELVMVQPSKLGKIHYTLDGNAPTQSSPVYEKPIRIEKDQTVLAQIFDGQGNGTQPDTCIVTKIESGGGLRYHYFEYDPQKVGRWELLPNFNQLIPTVSGTTRNFDITAIEQREYFYGLLFEGKLKIDKSGNYTFYIHSDDGSKLLIDNELVVNNDQTHSARTEQASIRLKKGTYNLKVQYFQDRAGNVLEVHWEGPGFSKQPLDFEKLSF</sequence>
<dbReference type="InterPro" id="IPR029052">
    <property type="entry name" value="Metallo-depent_PP-like"/>
</dbReference>
<evidence type="ECO:0000313" key="4">
    <source>
        <dbReference type="Proteomes" id="UP000199403"/>
    </source>
</evidence>
<dbReference type="InterPro" id="IPR004843">
    <property type="entry name" value="Calcineurin-like_PHP"/>
</dbReference>
<dbReference type="SUPFAM" id="SSF56988">
    <property type="entry name" value="Anthrax protective antigen"/>
    <property type="match status" value="1"/>
</dbReference>
<dbReference type="Proteomes" id="UP000199403">
    <property type="component" value="Unassembled WGS sequence"/>
</dbReference>
<dbReference type="Pfam" id="PF13290">
    <property type="entry name" value="CHB_HEX_C_1"/>
    <property type="match status" value="1"/>
</dbReference>
<evidence type="ECO:0000313" key="3">
    <source>
        <dbReference type="EMBL" id="SEI79752.1"/>
    </source>
</evidence>
<feature type="signal peptide" evidence="1">
    <location>
        <begin position="1"/>
        <end position="19"/>
    </location>
</feature>
<dbReference type="Gene3D" id="3.90.182.10">
    <property type="entry name" value="Toxin - Anthrax Protective Antigen,domain 1"/>
    <property type="match status" value="1"/>
</dbReference>
<dbReference type="InterPro" id="IPR037524">
    <property type="entry name" value="PA14/GLEYA"/>
</dbReference>
<feature type="chain" id="PRO_5011668483" evidence="1">
    <location>
        <begin position="20"/>
        <end position="634"/>
    </location>
</feature>
<dbReference type="EMBL" id="FNZH01000001">
    <property type="protein sequence ID" value="SEI79752.1"/>
    <property type="molecule type" value="Genomic_DNA"/>
</dbReference>
<dbReference type="SUPFAM" id="SSF56300">
    <property type="entry name" value="Metallo-dependent phosphatases"/>
    <property type="match status" value="1"/>
</dbReference>
<reference evidence="4" key="1">
    <citation type="submission" date="2016-10" db="EMBL/GenBank/DDBJ databases">
        <authorList>
            <person name="Varghese N."/>
            <person name="Submissions S."/>
        </authorList>
    </citation>
    <scope>NUCLEOTIDE SEQUENCE [LARGE SCALE GENOMIC DNA]</scope>
    <source>
        <strain evidence="4">IBRC-M 10761</strain>
    </source>
</reference>
<dbReference type="InterPro" id="IPR059177">
    <property type="entry name" value="GH29D-like_dom"/>
</dbReference>
<name>A0A1H6TVI4_9BACT</name>
<protein>
    <submittedName>
        <fullName evidence="3">3',5'-cyclic AMP phosphodiesterase CpdA</fullName>
    </submittedName>
</protein>
<evidence type="ECO:0000259" key="2">
    <source>
        <dbReference type="PROSITE" id="PS51820"/>
    </source>
</evidence>
<dbReference type="Pfam" id="PF07691">
    <property type="entry name" value="PA14"/>
    <property type="match status" value="1"/>
</dbReference>
<keyword evidence="4" id="KW-1185">Reference proteome</keyword>
<dbReference type="InterPro" id="IPR011658">
    <property type="entry name" value="PA14_dom"/>
</dbReference>
<dbReference type="PANTHER" id="PTHR43143">
    <property type="entry name" value="METALLOPHOSPHOESTERASE, CALCINEURIN SUPERFAMILY"/>
    <property type="match status" value="1"/>
</dbReference>
<dbReference type="PROSITE" id="PS51820">
    <property type="entry name" value="PA14"/>
    <property type="match status" value="1"/>
</dbReference>
<evidence type="ECO:0000256" key="1">
    <source>
        <dbReference type="SAM" id="SignalP"/>
    </source>
</evidence>
<dbReference type="InterPro" id="IPR051918">
    <property type="entry name" value="STPP_CPPED1"/>
</dbReference>